<dbReference type="InterPro" id="IPR014043">
    <property type="entry name" value="Acyl_transferase_dom"/>
</dbReference>
<keyword evidence="5" id="KW-0511">Multifunctional enzyme</keyword>
<dbReference type="PANTHER" id="PTHR43775:SF51">
    <property type="entry name" value="INACTIVE PHENOLPHTHIOCEROL SYNTHESIS POLYKETIDE SYNTHASE TYPE I PKS1-RELATED"/>
    <property type="match status" value="1"/>
</dbReference>
<evidence type="ECO:0000256" key="6">
    <source>
        <dbReference type="ARBA" id="ARBA00023315"/>
    </source>
</evidence>
<dbReference type="PROSITE" id="PS00606">
    <property type="entry name" value="KS3_1"/>
    <property type="match status" value="2"/>
</dbReference>
<dbReference type="GO" id="GO:0006633">
    <property type="term" value="P:fatty acid biosynthetic process"/>
    <property type="evidence" value="ECO:0007669"/>
    <property type="project" value="InterPro"/>
</dbReference>
<evidence type="ECO:0000313" key="11">
    <source>
        <dbReference type="Proteomes" id="UP000320239"/>
    </source>
</evidence>
<dbReference type="SUPFAM" id="SSF52151">
    <property type="entry name" value="FabD/lysophospholipase-like"/>
    <property type="match status" value="3"/>
</dbReference>
<dbReference type="Gene3D" id="3.40.50.12780">
    <property type="entry name" value="N-terminal domain of ligase-like"/>
    <property type="match status" value="1"/>
</dbReference>
<dbReference type="FunFam" id="1.10.1200.10:FF:000007">
    <property type="entry name" value="Probable polyketide synthase pks17"/>
    <property type="match status" value="1"/>
</dbReference>
<dbReference type="Pfam" id="PF08659">
    <property type="entry name" value="KR"/>
    <property type="match status" value="2"/>
</dbReference>
<dbReference type="PROSITE" id="PS50075">
    <property type="entry name" value="CARRIER"/>
    <property type="match status" value="4"/>
</dbReference>
<keyword evidence="2" id="KW-0597">Phosphoprotein</keyword>
<feature type="region of interest" description="Disordered" evidence="7">
    <location>
        <begin position="4494"/>
        <end position="4513"/>
    </location>
</feature>
<dbReference type="Pfam" id="PF16197">
    <property type="entry name" value="KAsynt_C_assoc"/>
    <property type="match status" value="3"/>
</dbReference>
<dbReference type="InterPro" id="IPR001227">
    <property type="entry name" value="Ac_transferase_dom_sf"/>
</dbReference>
<proteinExistence type="predicted"/>
<dbReference type="InterPro" id="IPR013968">
    <property type="entry name" value="PKS_KR"/>
</dbReference>
<dbReference type="InterPro" id="IPR016036">
    <property type="entry name" value="Malonyl_transacylase_ACP-bd"/>
</dbReference>
<dbReference type="Pfam" id="PF00698">
    <property type="entry name" value="Acyl_transf_1"/>
    <property type="match status" value="3"/>
</dbReference>
<dbReference type="InterPro" id="IPR020806">
    <property type="entry name" value="PKS_PP-bd"/>
</dbReference>
<dbReference type="SMART" id="SM00825">
    <property type="entry name" value="PKS_KS"/>
    <property type="match status" value="3"/>
</dbReference>
<dbReference type="Gene3D" id="3.40.366.10">
    <property type="entry name" value="Malonyl-Coenzyme A Acyl Carrier Protein, domain 2"/>
    <property type="match status" value="3"/>
</dbReference>
<dbReference type="InterPro" id="IPR049552">
    <property type="entry name" value="PKS_DH_N"/>
</dbReference>
<dbReference type="SMART" id="SM00823">
    <property type="entry name" value="PKS_PP"/>
    <property type="match status" value="4"/>
</dbReference>
<dbReference type="Gene3D" id="3.40.47.10">
    <property type="match status" value="3"/>
</dbReference>
<evidence type="ECO:0000313" key="10">
    <source>
        <dbReference type="EMBL" id="TWG21214.1"/>
    </source>
</evidence>
<dbReference type="Proteomes" id="UP000320239">
    <property type="component" value="Unassembled WGS sequence"/>
</dbReference>
<keyword evidence="1" id="KW-0596">Phosphopantetheine</keyword>
<feature type="domain" description="Ketosynthase family 3 (KS3)" evidence="9">
    <location>
        <begin position="3451"/>
        <end position="3875"/>
    </location>
</feature>
<dbReference type="CDD" id="cd08952">
    <property type="entry name" value="KR_1_SDR_x"/>
    <property type="match status" value="1"/>
</dbReference>
<reference evidence="10 11" key="1">
    <citation type="submission" date="2019-06" db="EMBL/GenBank/DDBJ databases">
        <title>Sequencing the genomes of 1000 actinobacteria strains.</title>
        <authorList>
            <person name="Klenk H.-P."/>
        </authorList>
    </citation>
    <scope>NUCLEOTIDE SEQUENCE [LARGE SCALE GENOMIC DNA]</scope>
    <source>
        <strain evidence="10 11">DSM 43866</strain>
    </source>
</reference>
<dbReference type="FunFam" id="3.40.47.10:FF:000019">
    <property type="entry name" value="Polyketide synthase type I"/>
    <property type="match status" value="3"/>
</dbReference>
<evidence type="ECO:0000259" key="9">
    <source>
        <dbReference type="PROSITE" id="PS52004"/>
    </source>
</evidence>
<accession>A0A561WBH3</accession>
<dbReference type="InterPro" id="IPR000873">
    <property type="entry name" value="AMP-dep_synth/lig_dom"/>
</dbReference>
<feature type="domain" description="Carrier" evidence="8">
    <location>
        <begin position="2370"/>
        <end position="2445"/>
    </location>
</feature>
<dbReference type="EMBL" id="VIWY01000003">
    <property type="protein sequence ID" value="TWG21214.1"/>
    <property type="molecule type" value="Genomic_DNA"/>
</dbReference>
<dbReference type="SUPFAM" id="SSF51735">
    <property type="entry name" value="NAD(P)-binding Rossmann-fold domains"/>
    <property type="match status" value="6"/>
</dbReference>
<dbReference type="Pfam" id="PF02801">
    <property type="entry name" value="Ketoacyl-synt_C"/>
    <property type="match status" value="3"/>
</dbReference>
<dbReference type="InterPro" id="IPR016039">
    <property type="entry name" value="Thiolase-like"/>
</dbReference>
<dbReference type="SUPFAM" id="SSF47336">
    <property type="entry name" value="ACP-like"/>
    <property type="match status" value="4"/>
</dbReference>
<feature type="domain" description="Carrier" evidence="8">
    <location>
        <begin position="4797"/>
        <end position="4872"/>
    </location>
</feature>
<feature type="domain" description="Carrier" evidence="8">
    <location>
        <begin position="813"/>
        <end position="888"/>
    </location>
</feature>
<dbReference type="InterPro" id="IPR020841">
    <property type="entry name" value="PKS_Beta-ketoAc_synthase_dom"/>
</dbReference>
<comment type="caution">
    <text evidence="10">The sequence shown here is derived from an EMBL/GenBank/DDBJ whole genome shotgun (WGS) entry which is preliminary data.</text>
</comment>
<organism evidence="10 11">
    <name type="scientific">Actinoplanes teichomyceticus</name>
    <dbReference type="NCBI Taxonomy" id="1867"/>
    <lineage>
        <taxon>Bacteria</taxon>
        <taxon>Bacillati</taxon>
        <taxon>Actinomycetota</taxon>
        <taxon>Actinomycetes</taxon>
        <taxon>Micromonosporales</taxon>
        <taxon>Micromonosporaceae</taxon>
        <taxon>Actinoplanes</taxon>
    </lineage>
</organism>
<dbReference type="InterPro" id="IPR014030">
    <property type="entry name" value="Ketoacyl_synth_N"/>
</dbReference>
<dbReference type="SMART" id="SM00826">
    <property type="entry name" value="PKS_DH"/>
    <property type="match status" value="1"/>
</dbReference>
<dbReference type="Pfam" id="PF00550">
    <property type="entry name" value="PP-binding"/>
    <property type="match status" value="4"/>
</dbReference>
<dbReference type="InterPro" id="IPR032821">
    <property type="entry name" value="PKS_assoc"/>
</dbReference>
<feature type="domain" description="Carrier" evidence="8">
    <location>
        <begin position="3354"/>
        <end position="3430"/>
    </location>
</feature>
<evidence type="ECO:0000256" key="3">
    <source>
        <dbReference type="ARBA" id="ARBA00022679"/>
    </source>
</evidence>
<dbReference type="InterPro" id="IPR014031">
    <property type="entry name" value="Ketoacyl_synth_C"/>
</dbReference>
<dbReference type="InterPro" id="IPR057326">
    <property type="entry name" value="KR_dom"/>
</dbReference>
<dbReference type="InterPro" id="IPR018201">
    <property type="entry name" value="Ketoacyl_synth_AS"/>
</dbReference>
<protein>
    <submittedName>
        <fullName evidence="10">Rifamycin polyketide synthase module 1/2/3</fullName>
    </submittedName>
</protein>
<dbReference type="InterPro" id="IPR050091">
    <property type="entry name" value="PKS_NRPS_Biosynth_Enz"/>
</dbReference>
<feature type="domain" description="Ketosynthase family 3 (KS3)" evidence="9">
    <location>
        <begin position="2463"/>
        <end position="2887"/>
    </location>
</feature>
<keyword evidence="4" id="KW-0677">Repeat</keyword>
<dbReference type="InterPro" id="IPR042099">
    <property type="entry name" value="ANL_N_sf"/>
</dbReference>
<dbReference type="Gene3D" id="3.40.50.720">
    <property type="entry name" value="NAD(P)-binding Rossmann-like Domain"/>
    <property type="match status" value="4"/>
</dbReference>
<dbReference type="SUPFAM" id="SSF53901">
    <property type="entry name" value="Thiolase-like"/>
    <property type="match status" value="3"/>
</dbReference>
<dbReference type="Gene3D" id="3.30.300.30">
    <property type="match status" value="1"/>
</dbReference>
<dbReference type="CDD" id="cd08956">
    <property type="entry name" value="KR_3_FAS_SDR_x"/>
    <property type="match status" value="1"/>
</dbReference>
<dbReference type="InterPro" id="IPR025110">
    <property type="entry name" value="AMP-bd_C"/>
</dbReference>
<feature type="domain" description="Ketosynthase family 3 (KS3)" evidence="9">
    <location>
        <begin position="911"/>
        <end position="1330"/>
    </location>
</feature>
<dbReference type="InterPro" id="IPR045851">
    <property type="entry name" value="AMP-bd_C_sf"/>
</dbReference>
<keyword evidence="6" id="KW-0012">Acyltransferase</keyword>
<dbReference type="InterPro" id="IPR006162">
    <property type="entry name" value="Ppantetheine_attach_site"/>
</dbReference>
<evidence type="ECO:0000256" key="7">
    <source>
        <dbReference type="SAM" id="MobiDB-lite"/>
    </source>
</evidence>
<dbReference type="Pfam" id="PF00109">
    <property type="entry name" value="ketoacyl-synt"/>
    <property type="match status" value="3"/>
</dbReference>
<dbReference type="Pfam" id="PF21089">
    <property type="entry name" value="PKS_DH_N"/>
    <property type="match status" value="1"/>
</dbReference>
<dbReference type="Pfam" id="PF13193">
    <property type="entry name" value="AMP-binding_C"/>
    <property type="match status" value="1"/>
</dbReference>
<dbReference type="SMART" id="SM00827">
    <property type="entry name" value="PKS_AT"/>
    <property type="match status" value="3"/>
</dbReference>
<evidence type="ECO:0000256" key="5">
    <source>
        <dbReference type="ARBA" id="ARBA00023268"/>
    </source>
</evidence>
<feature type="region of interest" description="Disordered" evidence="7">
    <location>
        <begin position="887"/>
        <end position="906"/>
    </location>
</feature>
<evidence type="ECO:0000256" key="1">
    <source>
        <dbReference type="ARBA" id="ARBA00022450"/>
    </source>
</evidence>
<name>A0A561WBH3_ACTTI</name>
<dbReference type="PANTHER" id="PTHR43775">
    <property type="entry name" value="FATTY ACID SYNTHASE"/>
    <property type="match status" value="1"/>
</dbReference>
<dbReference type="Pfam" id="PF00501">
    <property type="entry name" value="AMP-binding"/>
    <property type="match status" value="1"/>
</dbReference>
<dbReference type="GO" id="GO:0004312">
    <property type="term" value="F:fatty acid synthase activity"/>
    <property type="evidence" value="ECO:0007669"/>
    <property type="project" value="TreeGrafter"/>
</dbReference>
<keyword evidence="11" id="KW-1185">Reference proteome</keyword>
<keyword evidence="3" id="KW-0808">Transferase</keyword>
<dbReference type="SUPFAM" id="SSF56801">
    <property type="entry name" value="Acetyl-CoA synthetase-like"/>
    <property type="match status" value="1"/>
</dbReference>
<dbReference type="InterPro" id="IPR036291">
    <property type="entry name" value="NAD(P)-bd_dom_sf"/>
</dbReference>
<dbReference type="SUPFAM" id="SSF55048">
    <property type="entry name" value="Probable ACP-binding domain of malonyl-CoA ACP transacylase"/>
    <property type="match status" value="3"/>
</dbReference>
<dbReference type="Gene3D" id="3.10.129.10">
    <property type="entry name" value="Hotdog Thioesterase"/>
    <property type="match status" value="1"/>
</dbReference>
<dbReference type="PROSITE" id="PS00455">
    <property type="entry name" value="AMP_BINDING"/>
    <property type="match status" value="1"/>
</dbReference>
<dbReference type="Gene3D" id="3.30.70.3290">
    <property type="match status" value="3"/>
</dbReference>
<dbReference type="InterPro" id="IPR036736">
    <property type="entry name" value="ACP-like_sf"/>
</dbReference>
<dbReference type="InterPro" id="IPR016035">
    <property type="entry name" value="Acyl_Trfase/lysoPLipase"/>
</dbReference>
<evidence type="ECO:0000259" key="8">
    <source>
        <dbReference type="PROSITE" id="PS50075"/>
    </source>
</evidence>
<evidence type="ECO:0000256" key="4">
    <source>
        <dbReference type="ARBA" id="ARBA00022737"/>
    </source>
</evidence>
<dbReference type="CDD" id="cd00833">
    <property type="entry name" value="PKS"/>
    <property type="match status" value="3"/>
</dbReference>
<dbReference type="GO" id="GO:0031177">
    <property type="term" value="F:phosphopantetheine binding"/>
    <property type="evidence" value="ECO:0007669"/>
    <property type="project" value="InterPro"/>
</dbReference>
<dbReference type="GO" id="GO:0004315">
    <property type="term" value="F:3-oxoacyl-[acyl-carrier-protein] synthase activity"/>
    <property type="evidence" value="ECO:0007669"/>
    <property type="project" value="InterPro"/>
</dbReference>
<dbReference type="SMART" id="SM00822">
    <property type="entry name" value="PKS_KR"/>
    <property type="match status" value="2"/>
</dbReference>
<evidence type="ECO:0000256" key="2">
    <source>
        <dbReference type="ARBA" id="ARBA00022553"/>
    </source>
</evidence>
<dbReference type="SMART" id="SM01294">
    <property type="entry name" value="PKS_PP_betabranch"/>
    <property type="match status" value="3"/>
</dbReference>
<dbReference type="Gene3D" id="1.10.1200.10">
    <property type="entry name" value="ACP-like"/>
    <property type="match status" value="4"/>
</dbReference>
<dbReference type="InterPro" id="IPR020807">
    <property type="entry name" value="PKS_DH"/>
</dbReference>
<dbReference type="InterPro" id="IPR009081">
    <property type="entry name" value="PP-bd_ACP"/>
</dbReference>
<gene>
    <name evidence="10" type="ORF">FHX34_103749</name>
</gene>
<dbReference type="PROSITE" id="PS52004">
    <property type="entry name" value="KS3_2"/>
    <property type="match status" value="3"/>
</dbReference>
<dbReference type="PROSITE" id="PS00012">
    <property type="entry name" value="PHOSPHOPANTETHEINE"/>
    <property type="match status" value="2"/>
</dbReference>
<sequence>MLRTELVQPPHRMLIRQAERFGPKTAFRDGRRAVGYADLEARTRRLAGHLARLGVRPGDRVALLLGNRVETVESYYAAARAGAVAVPLNPRSTEAELSYLLRDSGATAVIAEAQHLDRLAGAGVPGLTLVVVGDDGPAGSHGYEAMATGEPGVAAYDNLGLDDVAWMLYTSGTTGSPKGVLSTPRNCLWSVSASYVPVLGLSEADRVLWPLPLFHSLSHIACVLSVPSVGATARIADGLSGADLLDLWPAERPTVVAGVPAVYHELVREAAARDFTADGLRVGLVGGAITTAQLRQAVEDAFGVPLVDAYGSTETCGSIAINWPTGARVEGSCGLPVVGLAVRLVDVRTGRDVADGDEGEVWVRGPNVMAGYHNQPEATAEVLRDGWYHTGDLARRDPAGYLTVTGRIRELINRGGEKIHPLEVEAVLRTVPGVRDVAVAAAPHPVLGEVPVAYVVPDAGFDPAAALAACRRQLSHHKVPEAVYQIEAVPRTASGKVARRLLEGVPARLLARGNSDAAGVYRLEWTPTDEDADADPSGITVLAAPEPAAVTDWLATADGGRLLVTTRGAEEDPAQAAVWGFVRSLRTRHPDRIVLADLDPAGHDDPDALQRGLRLGVAEFAVRGAAVLLPGRVPVEPAVRRPAPVDGPVVVVGADHPRGAAAARRLVRAHGARDVLLAGDDRATGLRDELVAAGADARLVDRLGPDVAARVVVVVEPDLDSVRQFARPGLGALVLLSSAAGTTGDADPETAAAAAAVDALARRLRAEGVPAVSVGSDDPEVLDVALGSDLAHVFAARPRAGAPAARVTGTGPRRLLTLVREQVADLLALPGVGSVPPATAFSDLGMTSALAVQLRDRLAAATGTRLPASAAFDHPTPRALARALSGALTGPAAPGTPPAAAAPQPLAPATREPIAIVGMACRFPGGVRSPEDLWRLVAEQTDAVGPFPADRGWDLARLFDGADGPGASHARAGGFLDDAAGFDAEFFGISPREALAMDPQQRLMLEISWEALERAGIDPATLREQPVGVFTGAMHQDYAYGRETDEGYMLTGGAGSVLSGRVSYFLGLEGAAVTVDTACSSSLVALHLAAQSLRSGESSLALAGGVTVMATPDAFVGFSRQRGLALDGRCKSFAEAADGTGWAEGAGVLLLERLSDAVRNGHRVLGVVRGSAVNQDGASNGLTAPSGPSQQRVIRAALADAGVPADQVDTVEAHGTGTRLGDPIEAQALLATYGQGRAEPLWLGSLKSNIGHTQAAAGVGGVIKMVMAMRHGVLPPTLHVDAPTSQVDWSAGAVRLLTESRPWPAADRPRRAGVSGFGMSGTNAHVILEQAPPQEPPAAMPGALTGLPVPLVLSARSRAALTAQAALVADLDPVDAARALVRTRGALPERAVLLGADTITGSAVDGARLAVLFTGQGSQRVGMAAGLYERFPVFREAFDEVCGLLPGDVASVVFGADEGVLAGTGVTQVALFAVESSLWRLFRSWGVVPEVVGGHSVGEVAAAFAAGVLSLADAAVLVAARGRLMQELPSGGAMAAVFAGVDVVRPLLPPGVSVAAVNGPDAVVISGPVAAVDEVVGSLPVGSRRLSVSHAFHSVLMEPMLEQFRAVVRGLTFRPARIPVLSNVTGAIADVSDPEYWVRHVRATVLFADGVRALRDEGIDTFLELGPDAVLSGMGGAGFVPSLRRDTDDVVAVLRALAGLYVRGHHVDWAALLGHGDGWPLDLPTYPFQHQRYWLAAGRSGTPGAHPLIGTPVELPDGGGLLFSARWSEQTHPWLAEHSAAAFVECALRAGDEVGCDTVAELTVEAPLALPADVRVHVGEPDATGRRRVHIDARTGGGWTRHARAVLTGDAEPVPFPPAGPETVEVAVAEADGLGLHPTLLQSALDGFPARWTGIRLYAVGATTVRAQLAPHGPDTVALYLTDPAGAPVASVDAIHLTPPPAPTGTGGPLYTVRWQPVPLPPPAAHGDVRVLEAPAGDHRTVTAEVLERVQAWLAEPGDSRLVVVTRGAVEPADPSAAAVWGLLRSAQAEHPGRIVLLDADGVPEPELLAAALATGEPQLALHAGQARVPRLVRVDVPDGPAPAWDPAGTALLTGGTGSLGRIVARHLVREHGFRSLIVISRRGPAAPDADALAAELAGYGARVRFVAADAADRAAVAGVLASVPPDAPLTAVVHLAGVLDDGVLTSLTAERLDRVSRPKADAALVLDELTRDLDRAAFVLFSSAAGILGNPGQGNYAAANAVLDAVARRRRAAGLPGTSLAWGGWATADGMTAHLGVADVQRHRHTGMAELTESAGLALLDSALRSGEAAVVPAAWDLTALRALAATAELPAPLRGLVPARRRAAAGAAPAADDLTRRLAGLDPAGREELLLELVSRHAGQVLGHSAADRLDTARPFREQGFDSLTSVELRNRLADATGLRLAPTLLYDHPSVRDVARHLAGELLDTRAGTAVPEPGRAAADEPIAVVAMACRFPGGVGSPEQLWDLVAGGVDAITDFPADRGWDLNALHHPDPDHPGTTYARRGAFLDDPAGFDAEFFGISPREALAMDPQQRLMLETSWETFERAGIDPAGLRGQQIGVFVGVNTQDYALRLHRMPELVEGHRITGASNAVVSGRVSYFLGLHGPSITLDTACSSSLVALHLAAQSLRSGECTMALAGGVTVMTGTDAFVDFARQRGLSPDGRCKAFAEAADGTGWAEGAGVLLLERLSDAVRNGHRVLGVVRGSAVNQDGASNGLTAPNGPAQQRVIRAALANARLAPRDVDAVEAHGTGTRLGDPIEAQALLATYGQERPEPLWLGSVKSNIGHTQAAAGVAGVIKMVMAMRHGILPPSLHIDEPTSRVDWPSGAVRLLTEARPWPESGHPRRAGVSGFGVSGTNAHVILEQAPPAPVAAAPAGPPRVTAWPVSATTRDALRAQAARLAAFVRHRPDLHDLDIGRALQARTRFDQRAVVVGADRDRLLAGLDAVAAGDLLPGDVVLGSRRPGRLAVLFPGQGSQRPGMGRRLYERYPVFRSTVDDFCAAFDLPLRDLLFGDAAGSLDATVHAQPALLTIETALYRLFESWGVRPDVLAGHSLGEITAAHVAGVLSLADAATMVAARGRLMQAMRGDGAMVAVDVAEEDVRPLLSAGVEIAAVNGPRAVVLSGDADAVLALAGRLADGGHRTRRLRVSHAFHSAHMDAMLDEFRGVVAGLKLRPPRLPVISNRTGGPAGADQLCSPDYWVDQVRGTVRFLDGVRALHAEQVTTFLELGPGAALTSLAEAASTGRPPGSAFLTSMDRDEAEDVAVLTALAHLDVRGVPVDWTPLYEGGRPGLATELPTYAFQHRRFWLDEATPFTADVPAPDVAPAAATVASRRALLDLVRARSAAVLGHDRPVEPGRDFRSLGFDSLAGLRLRAELQSAVGIELPATLVFDHPTAAAVADFLATQLTPGSTVAPAPAPVPATRAAAGDPIAIVGMACRFPGGVRSPEDLWELVAAEADGISDFPVNRGWDLEGLFHPDPDHPGTSYVRSGGFLHDADEFDAGFFGISPREALAMDPQQRLMLEISWEALERAGIDPATLREQPVGVFTGLVNHDYSTRLKTVPDGTEGYLMTGGIGSVVSGRVAYFLGLRGPAVTVDTACSSSLVSLHLAAQSLRSGESSLALAGGVTVMAAPDAFVAFSRQRGLSPDGRCKSFAEAADGTGWAEGAGVLLLERLSDAVRNGHRVLGVVRGSAVNQDGASNGLTAPNGPAQQRVIRAALANARLAPRDVDAVEAHGTGTRLGDPIEAQALLATYGQERAEPLWLGSLKSNIGHTQAAAGVAGVIKMVMAMRHGVLPRSLHVDAPTSRVDWPSGAVRLLTGARPWPESDRPRRAGISAFGVSGTNAHVIVEQAPDQVAPTGGAAAPPVRPVPLVLSARGEAALAVQAEQLATLLAHEDADLPEVARALTGTRGALPDRAVVVAADREAAVAALAAFPAAGAVTGTATEHPRLAVLFTGQGSQRVGMAAGLYERFPVFREAFDEVCGLLPGDVASVVFGADEGVLAGTGVTQVALFAVESSLWRLFRSWGVVPEVVGGHSVGEVAAAFAAGVLSLADAAVLVAARGRLMQELPSGGAMAAVFAGVDVVRPLLPPGVSVAAVNGPDAVVISGPVAAVDEVVGSLPVGSRRLSVSHAFHSVLMEPMLEQFRAVVRGLTFRPARIPVLSNVTGAIADVSDPEYWVRHVRATVLFADGVRALRDEGIDTFLELGPDAVLSGMGGAGFVPSLRRDTDDVVAVLRALAGLYVRGHHVDWAALLGHGDGWPLDLPTYPFQRRRYWLAETSDDTGAEQPRFQVSWVPMPRPRPGDRSRPWAVVLSDTPTQAQTEVVAALRARGMRLIPVRSAGLAATAGPDGSRPAGVLSLLALGEPDPTGATLDLLHGLGRLDAGVPVWCATSGAVGTGPADPPHAPEQAPVWGLGLAAALEHPDRWGGLVDLPRRCDTRAADLLISVLTGHCAEDQVAVRAAGPLARRLRPGPRRDETPDGNWRTRGTVLVTNGTEGLGRHTALWLAERGAEHLLLTTAPDRQDAAGVAELISELAERGAAATVVGTDLSRRDGIADLLAAAATRPALSGIVHTADLGGAVPLAATGGADLAALMSRAAAPAEHLDELLDDRPLDLFVTFTSVAGVWGGGGQGAAGAVSARLDALVHRRRARGLPGTSLAWGVIEGIGIAADPDARDQLRRRGLLALAPDRAMRELEAAIRHDDAAVAVADVDWTAFLPAFTSSRPSPLLADLPAARRAAEVAAARAEEEALAGSRLTGLLAGAGDEERLRILTRLVQERSADVLGHTGIGEVRPRQQFQEMGFDSLAAVALRNALSTATGATLPATMIFDYPTPATLAAFLRDQLVEPETGDTAEEAGPEGLRRIIAAGQDADERELGLIDEMDVADLVRRAMGGTGS</sequence>
<dbReference type="InterPro" id="IPR020845">
    <property type="entry name" value="AMP-binding_CS"/>
</dbReference>